<evidence type="ECO:0000256" key="2">
    <source>
        <dbReference type="ARBA" id="ARBA00005420"/>
    </source>
</evidence>
<keyword evidence="4" id="KW-0808">Transferase</keyword>
<proteinExistence type="inferred from homology"/>
<dbReference type="WBParaSite" id="nRc.2.0.1.t16884-RA">
    <property type="protein sequence ID" value="nRc.2.0.1.t16884-RA"/>
    <property type="gene ID" value="nRc.2.0.1.g16884"/>
</dbReference>
<dbReference type="GO" id="GO:0019432">
    <property type="term" value="P:triglyceride biosynthetic process"/>
    <property type="evidence" value="ECO:0007669"/>
    <property type="project" value="TreeGrafter"/>
</dbReference>
<dbReference type="GO" id="GO:0004144">
    <property type="term" value="F:diacylglycerol O-acyltransferase activity"/>
    <property type="evidence" value="ECO:0007669"/>
    <property type="project" value="TreeGrafter"/>
</dbReference>
<evidence type="ECO:0000256" key="10">
    <source>
        <dbReference type="ARBA" id="ARBA00023315"/>
    </source>
</evidence>
<evidence type="ECO:0000313" key="12">
    <source>
        <dbReference type="WBParaSite" id="nRc.2.0.1.t16884-RA"/>
    </source>
</evidence>
<evidence type="ECO:0000256" key="8">
    <source>
        <dbReference type="ARBA" id="ARBA00023098"/>
    </source>
</evidence>
<evidence type="ECO:0000256" key="1">
    <source>
        <dbReference type="ARBA" id="ARBA00004477"/>
    </source>
</evidence>
<evidence type="ECO:0000256" key="4">
    <source>
        <dbReference type="ARBA" id="ARBA00022679"/>
    </source>
</evidence>
<evidence type="ECO:0000256" key="9">
    <source>
        <dbReference type="ARBA" id="ARBA00023136"/>
    </source>
</evidence>
<dbReference type="Proteomes" id="UP000887565">
    <property type="component" value="Unplaced"/>
</dbReference>
<keyword evidence="10" id="KW-0012">Acyltransferase</keyword>
<name>A0A915IU28_ROMCU</name>
<evidence type="ECO:0000256" key="5">
    <source>
        <dbReference type="ARBA" id="ARBA00022692"/>
    </source>
</evidence>
<reference evidence="12" key="1">
    <citation type="submission" date="2022-11" db="UniProtKB">
        <authorList>
            <consortium name="WormBaseParasite"/>
        </authorList>
    </citation>
    <scope>IDENTIFICATION</scope>
</reference>
<evidence type="ECO:0000256" key="3">
    <source>
        <dbReference type="ARBA" id="ARBA00022516"/>
    </source>
</evidence>
<dbReference type="PANTHER" id="PTHR12317:SF79">
    <property type="entry name" value="ACYLTRANSFERASE"/>
    <property type="match status" value="1"/>
</dbReference>
<evidence type="ECO:0000256" key="7">
    <source>
        <dbReference type="ARBA" id="ARBA00022989"/>
    </source>
</evidence>
<organism evidence="11 12">
    <name type="scientific">Romanomermis culicivorax</name>
    <name type="common">Nematode worm</name>
    <dbReference type="NCBI Taxonomy" id="13658"/>
    <lineage>
        <taxon>Eukaryota</taxon>
        <taxon>Metazoa</taxon>
        <taxon>Ecdysozoa</taxon>
        <taxon>Nematoda</taxon>
        <taxon>Enoplea</taxon>
        <taxon>Dorylaimia</taxon>
        <taxon>Mermithida</taxon>
        <taxon>Mermithoidea</taxon>
        <taxon>Mermithidae</taxon>
        <taxon>Romanomermis</taxon>
    </lineage>
</organism>
<evidence type="ECO:0000256" key="6">
    <source>
        <dbReference type="ARBA" id="ARBA00022824"/>
    </source>
</evidence>
<keyword evidence="11" id="KW-1185">Reference proteome</keyword>
<dbReference type="PANTHER" id="PTHR12317">
    <property type="entry name" value="DIACYLGLYCEROL O-ACYLTRANSFERASE"/>
    <property type="match status" value="1"/>
</dbReference>
<accession>A0A915IU28</accession>
<comment type="subcellular location">
    <subcellularLocation>
        <location evidence="1">Endoplasmic reticulum membrane</location>
        <topology evidence="1">Multi-pass membrane protein</topology>
    </subcellularLocation>
</comment>
<dbReference type="InterPro" id="IPR007130">
    <property type="entry name" value="DAGAT"/>
</dbReference>
<comment type="similarity">
    <text evidence="2">Belongs to the diacylglycerol acyltransferase family.</text>
</comment>
<dbReference type="GO" id="GO:0005789">
    <property type="term" value="C:endoplasmic reticulum membrane"/>
    <property type="evidence" value="ECO:0007669"/>
    <property type="project" value="UniProtKB-SubCell"/>
</dbReference>
<dbReference type="Pfam" id="PF03982">
    <property type="entry name" value="DAGAT"/>
    <property type="match status" value="1"/>
</dbReference>
<evidence type="ECO:0000313" key="11">
    <source>
        <dbReference type="Proteomes" id="UP000887565"/>
    </source>
</evidence>
<sequence>MLPYRKPVTVVVGKPIEVERIENPSMEQINDLHRVYKEELVKLFEGHKVKYGVVSCQFDFALIFKEFYCDCLVFLR</sequence>
<keyword evidence="7" id="KW-1133">Transmembrane helix</keyword>
<keyword evidence="5" id="KW-0812">Transmembrane</keyword>
<dbReference type="AlphaFoldDB" id="A0A915IU28"/>
<keyword evidence="9" id="KW-0472">Membrane</keyword>
<keyword evidence="6" id="KW-0256">Endoplasmic reticulum</keyword>
<keyword evidence="3" id="KW-0444">Lipid biosynthesis</keyword>
<keyword evidence="8" id="KW-0443">Lipid metabolism</keyword>
<protein>
    <submittedName>
        <fullName evidence="12">Uncharacterized protein</fullName>
    </submittedName>
</protein>